<reference evidence="1 2" key="1">
    <citation type="submission" date="2016-10" db="EMBL/GenBank/DDBJ databases">
        <authorList>
            <person name="de Groot N.N."/>
        </authorList>
    </citation>
    <scope>NUCLEOTIDE SEQUENCE [LARGE SCALE GENOMIC DNA]</scope>
    <source>
        <strain evidence="1 2">LMG 2247</strain>
    </source>
</reference>
<sequence>MHCCALCPHNENTCACLAALPARAYLPVVTDIGGAPTPVGDAALDALYRLLARRTAARKTVAHRALPLIHRVW</sequence>
<evidence type="ECO:0000313" key="1">
    <source>
        <dbReference type="EMBL" id="SDI23808.1"/>
    </source>
</evidence>
<organism evidence="1 2">
    <name type="scientific">Paraburkholderia phenazinium</name>
    <dbReference type="NCBI Taxonomy" id="60549"/>
    <lineage>
        <taxon>Bacteria</taxon>
        <taxon>Pseudomonadati</taxon>
        <taxon>Pseudomonadota</taxon>
        <taxon>Betaproteobacteria</taxon>
        <taxon>Burkholderiales</taxon>
        <taxon>Burkholderiaceae</taxon>
        <taxon>Paraburkholderia</taxon>
    </lineage>
</organism>
<accession>A0A1G8IXQ2</accession>
<evidence type="ECO:0000313" key="2">
    <source>
        <dbReference type="Proteomes" id="UP000199706"/>
    </source>
</evidence>
<gene>
    <name evidence="1" type="ORF">SAMN05216466_11960</name>
</gene>
<protein>
    <submittedName>
        <fullName evidence="1">Uncharacterized protein</fullName>
    </submittedName>
</protein>
<dbReference type="Proteomes" id="UP000199706">
    <property type="component" value="Unassembled WGS sequence"/>
</dbReference>
<proteinExistence type="predicted"/>
<dbReference type="EMBL" id="FNCJ01000019">
    <property type="protein sequence ID" value="SDI23808.1"/>
    <property type="molecule type" value="Genomic_DNA"/>
</dbReference>
<dbReference type="AlphaFoldDB" id="A0A1G8IXQ2"/>
<name>A0A1G8IXQ2_9BURK</name>